<gene>
    <name evidence="2" type="ORF">EXT50_15755</name>
    <name evidence="3" type="ORF">EXT53_15170</name>
</gene>
<feature type="region of interest" description="Disordered" evidence="1">
    <location>
        <begin position="57"/>
        <end position="79"/>
    </location>
</feature>
<name>A0AAW5GGB6_9GAMM</name>
<sequence length="79" mass="8451">MDAAKASAASDKNVRDVFEQHLCWPEGRAPFMGQVNASLAARLAVMNTDGIAQRHNLAGKPGFSGRRRLSALSRARAAT</sequence>
<dbReference type="EMBL" id="SGPY01000008">
    <property type="protein sequence ID" value="MCL6369900.1"/>
    <property type="molecule type" value="Genomic_DNA"/>
</dbReference>
<protein>
    <submittedName>
        <fullName evidence="3">Uncharacterized protein</fullName>
    </submittedName>
</protein>
<evidence type="ECO:0000313" key="4">
    <source>
        <dbReference type="Proteomes" id="UP001055618"/>
    </source>
</evidence>
<feature type="compositionally biased region" description="Low complexity" evidence="1">
    <location>
        <begin position="70"/>
        <end position="79"/>
    </location>
</feature>
<reference evidence="3" key="1">
    <citation type="submission" date="2019-02" db="EMBL/GenBank/DDBJ databases">
        <title>New Zealand Erwinia strains with phe-tRNA free attachment sites.</title>
        <authorList>
            <person name="Nunes-Leite L."/>
            <person name="Pitman A.R."/>
        </authorList>
    </citation>
    <scope>NUCLEOTIDE SEQUENCE</scope>
    <source>
        <strain evidence="3">Ec-140</strain>
        <strain evidence="2">Ec-143</strain>
    </source>
</reference>
<evidence type="ECO:0000313" key="2">
    <source>
        <dbReference type="EMBL" id="MCL6352617.1"/>
    </source>
</evidence>
<evidence type="ECO:0000313" key="5">
    <source>
        <dbReference type="Proteomes" id="UP001057360"/>
    </source>
</evidence>
<dbReference type="Proteomes" id="UP001055618">
    <property type="component" value="Unassembled WGS sequence"/>
</dbReference>
<dbReference type="Proteomes" id="UP001057360">
    <property type="component" value="Unassembled WGS sequence"/>
</dbReference>
<dbReference type="EMBL" id="SGPX01000008">
    <property type="protein sequence ID" value="MCL6352617.1"/>
    <property type="molecule type" value="Genomic_DNA"/>
</dbReference>
<keyword evidence="4" id="KW-1185">Reference proteome</keyword>
<evidence type="ECO:0000256" key="1">
    <source>
        <dbReference type="SAM" id="MobiDB-lite"/>
    </source>
</evidence>
<evidence type="ECO:0000313" key="3">
    <source>
        <dbReference type="EMBL" id="MCL6369900.1"/>
    </source>
</evidence>
<dbReference type="AlphaFoldDB" id="A0AAW5GGB6"/>
<comment type="caution">
    <text evidence="3">The sequence shown here is derived from an EMBL/GenBank/DDBJ whole genome shotgun (WGS) entry which is preliminary data.</text>
</comment>
<accession>A0AAW5GGB6</accession>
<proteinExistence type="predicted"/>
<organism evidence="3 5">
    <name type="scientific">Pectobacterium polaris</name>
    <dbReference type="NCBI Taxonomy" id="2042057"/>
    <lineage>
        <taxon>Bacteria</taxon>
        <taxon>Pseudomonadati</taxon>
        <taxon>Pseudomonadota</taxon>
        <taxon>Gammaproteobacteria</taxon>
        <taxon>Enterobacterales</taxon>
        <taxon>Pectobacteriaceae</taxon>
        <taxon>Pectobacterium</taxon>
    </lineage>
</organism>